<dbReference type="PROSITE" id="PS51257">
    <property type="entry name" value="PROKAR_LIPOPROTEIN"/>
    <property type="match status" value="1"/>
</dbReference>
<dbReference type="EMBL" id="LSNE01000007">
    <property type="protein sequence ID" value="KXI28226.1"/>
    <property type="molecule type" value="Genomic_DNA"/>
</dbReference>
<name>A0A135ZZ12_9ALTE</name>
<gene>
    <name evidence="2" type="ORF">AX660_17765</name>
</gene>
<comment type="caution">
    <text evidence="2">The sequence shown here is derived from an EMBL/GenBank/DDBJ whole genome shotgun (WGS) entry which is preliminary data.</text>
</comment>
<dbReference type="Proteomes" id="UP000070299">
    <property type="component" value="Unassembled WGS sequence"/>
</dbReference>
<evidence type="ECO:0000256" key="1">
    <source>
        <dbReference type="SAM" id="SignalP"/>
    </source>
</evidence>
<protein>
    <submittedName>
        <fullName evidence="2">Uncharacterized protein</fullName>
    </submittedName>
</protein>
<accession>A0A135ZZ12</accession>
<feature type="chain" id="PRO_5007469205" evidence="1">
    <location>
        <begin position="31"/>
        <end position="187"/>
    </location>
</feature>
<keyword evidence="3" id="KW-1185">Reference proteome</keyword>
<dbReference type="STRING" id="1799789.AX660_17765"/>
<feature type="signal peptide" evidence="1">
    <location>
        <begin position="1"/>
        <end position="30"/>
    </location>
</feature>
<evidence type="ECO:0000313" key="2">
    <source>
        <dbReference type="EMBL" id="KXI28226.1"/>
    </source>
</evidence>
<organism evidence="2 3">
    <name type="scientific">Paraglaciecola hydrolytica</name>
    <dbReference type="NCBI Taxonomy" id="1799789"/>
    <lineage>
        <taxon>Bacteria</taxon>
        <taxon>Pseudomonadati</taxon>
        <taxon>Pseudomonadota</taxon>
        <taxon>Gammaproteobacteria</taxon>
        <taxon>Alteromonadales</taxon>
        <taxon>Alteromonadaceae</taxon>
        <taxon>Paraglaciecola</taxon>
    </lineage>
</organism>
<dbReference type="RefSeq" id="WP_068378317.1">
    <property type="nucleotide sequence ID" value="NZ_LSNE01000007.1"/>
</dbReference>
<keyword evidence="1" id="KW-0732">Signal</keyword>
<reference evidence="3" key="1">
    <citation type="submission" date="2016-02" db="EMBL/GenBank/DDBJ databases">
        <authorList>
            <person name="Schultz-Johansen M."/>
            <person name="Glaring M.A."/>
            <person name="Bech P.K."/>
            <person name="Stougaard P."/>
        </authorList>
    </citation>
    <scope>NUCLEOTIDE SEQUENCE [LARGE SCALE GENOMIC DNA]</scope>
    <source>
        <strain evidence="3">S66</strain>
    </source>
</reference>
<evidence type="ECO:0000313" key="3">
    <source>
        <dbReference type="Proteomes" id="UP000070299"/>
    </source>
</evidence>
<sequence length="187" mass="20616">MTYFNPKNSLSQSVKRLTALALLTTLGACSSTPSHVLSSPAPIVNTAPAEVIDQDCLLQASQMAHSAETSGATAQYVTAARYMQSCMQQPLPAPLDKNQSQAVMQLMANITLNFIQGGDIAAAQQQLRHFDRKFANQDLYLPDFTSFRDTASALLQGTSMSKHQLANLNISRELRNELERQQYWLSH</sequence>
<dbReference type="AlphaFoldDB" id="A0A135ZZ12"/>
<dbReference type="OrthoDB" id="8441509at2"/>
<proteinExistence type="predicted"/>